<evidence type="ECO:0000313" key="1">
    <source>
        <dbReference type="EMBL" id="KAG0419996.1"/>
    </source>
</evidence>
<evidence type="ECO:0000313" key="2">
    <source>
        <dbReference type="Proteomes" id="UP000805193"/>
    </source>
</evidence>
<sequence length="90" mass="10145">MVKLRDALDRVEGLNYSLSANDITLWVTGGSAGHIQDTLQTAIYAVENHVMPRGLMCSPQKPELLLYQPTWRGRHHALEGKKIDLFLNMV</sequence>
<dbReference type="EMBL" id="JABSTQ010010554">
    <property type="protein sequence ID" value="KAG0419996.1"/>
    <property type="molecule type" value="Genomic_DNA"/>
</dbReference>
<comment type="caution">
    <text evidence="1">The sequence shown here is derived from an EMBL/GenBank/DDBJ whole genome shotgun (WGS) entry which is preliminary data.</text>
</comment>
<dbReference type="Proteomes" id="UP000805193">
    <property type="component" value="Unassembled WGS sequence"/>
</dbReference>
<organism evidence="1 2">
    <name type="scientific">Ixodes persulcatus</name>
    <name type="common">Taiga tick</name>
    <dbReference type="NCBI Taxonomy" id="34615"/>
    <lineage>
        <taxon>Eukaryota</taxon>
        <taxon>Metazoa</taxon>
        <taxon>Ecdysozoa</taxon>
        <taxon>Arthropoda</taxon>
        <taxon>Chelicerata</taxon>
        <taxon>Arachnida</taxon>
        <taxon>Acari</taxon>
        <taxon>Parasitiformes</taxon>
        <taxon>Ixodida</taxon>
        <taxon>Ixodoidea</taxon>
        <taxon>Ixodidae</taxon>
        <taxon>Ixodinae</taxon>
        <taxon>Ixodes</taxon>
    </lineage>
</organism>
<gene>
    <name evidence="1" type="ORF">HPB47_003744</name>
</gene>
<accession>A0AC60PIR6</accession>
<name>A0AC60PIR6_IXOPE</name>
<reference evidence="1 2" key="1">
    <citation type="journal article" date="2020" name="Cell">
        <title>Large-Scale Comparative Analyses of Tick Genomes Elucidate Their Genetic Diversity and Vector Capacities.</title>
        <authorList>
            <consortium name="Tick Genome and Microbiome Consortium (TIGMIC)"/>
            <person name="Jia N."/>
            <person name="Wang J."/>
            <person name="Shi W."/>
            <person name="Du L."/>
            <person name="Sun Y."/>
            <person name="Zhan W."/>
            <person name="Jiang J.F."/>
            <person name="Wang Q."/>
            <person name="Zhang B."/>
            <person name="Ji P."/>
            <person name="Bell-Sakyi L."/>
            <person name="Cui X.M."/>
            <person name="Yuan T.T."/>
            <person name="Jiang B.G."/>
            <person name="Yang W.F."/>
            <person name="Lam T.T."/>
            <person name="Chang Q.C."/>
            <person name="Ding S.J."/>
            <person name="Wang X.J."/>
            <person name="Zhu J.G."/>
            <person name="Ruan X.D."/>
            <person name="Zhao L."/>
            <person name="Wei J.T."/>
            <person name="Ye R.Z."/>
            <person name="Que T.C."/>
            <person name="Du C.H."/>
            <person name="Zhou Y.H."/>
            <person name="Cheng J.X."/>
            <person name="Dai P.F."/>
            <person name="Guo W.B."/>
            <person name="Han X.H."/>
            <person name="Huang E.J."/>
            <person name="Li L.F."/>
            <person name="Wei W."/>
            <person name="Gao Y.C."/>
            <person name="Liu J.Z."/>
            <person name="Shao H.Z."/>
            <person name="Wang X."/>
            <person name="Wang C.C."/>
            <person name="Yang T.C."/>
            <person name="Huo Q.B."/>
            <person name="Li W."/>
            <person name="Chen H.Y."/>
            <person name="Chen S.E."/>
            <person name="Zhou L.G."/>
            <person name="Ni X.B."/>
            <person name="Tian J.H."/>
            <person name="Sheng Y."/>
            <person name="Liu T."/>
            <person name="Pan Y.S."/>
            <person name="Xia L.Y."/>
            <person name="Li J."/>
            <person name="Zhao F."/>
            <person name="Cao W.C."/>
        </authorList>
    </citation>
    <scope>NUCLEOTIDE SEQUENCE [LARGE SCALE GENOMIC DNA]</scope>
    <source>
        <strain evidence="1">Iper-2018</strain>
    </source>
</reference>
<protein>
    <submittedName>
        <fullName evidence="1">Uncharacterized protein</fullName>
    </submittedName>
</protein>
<keyword evidence="2" id="KW-1185">Reference proteome</keyword>
<proteinExistence type="predicted"/>